<reference evidence="8" key="1">
    <citation type="submission" date="2020-10" db="EMBL/GenBank/DDBJ databases">
        <title>Taxonomic study of unclassified bacteria belonging to the class Ktedonobacteria.</title>
        <authorList>
            <person name="Yabe S."/>
            <person name="Wang C.M."/>
            <person name="Zheng Y."/>
            <person name="Sakai Y."/>
            <person name="Cavaletti L."/>
            <person name="Monciardini P."/>
            <person name="Donadio S."/>
        </authorList>
    </citation>
    <scope>NUCLEOTIDE SEQUENCE</scope>
    <source>
        <strain evidence="8">SOSP1-1</strain>
    </source>
</reference>
<keyword evidence="3 5" id="KW-0238">DNA-binding</keyword>
<dbReference type="Proteomes" id="UP000612362">
    <property type="component" value="Unassembled WGS sequence"/>
</dbReference>
<dbReference type="GO" id="GO:0003677">
    <property type="term" value="F:DNA binding"/>
    <property type="evidence" value="ECO:0007669"/>
    <property type="project" value="UniProtKB-UniRule"/>
</dbReference>
<proteinExistence type="inferred from homology"/>
<dbReference type="PANTHER" id="PTHR30349:SF41">
    <property type="entry name" value="INTEGRASE_RECOMBINASE PROTEIN MJ0367-RELATED"/>
    <property type="match status" value="1"/>
</dbReference>
<dbReference type="InterPro" id="IPR044068">
    <property type="entry name" value="CB"/>
</dbReference>
<dbReference type="Gene3D" id="1.10.443.10">
    <property type="entry name" value="Intergrase catalytic core"/>
    <property type="match status" value="1"/>
</dbReference>
<organism evidence="8 9">
    <name type="scientific">Ktedonospora formicarum</name>
    <dbReference type="NCBI Taxonomy" id="2778364"/>
    <lineage>
        <taxon>Bacteria</taxon>
        <taxon>Bacillati</taxon>
        <taxon>Chloroflexota</taxon>
        <taxon>Ktedonobacteria</taxon>
        <taxon>Ktedonobacterales</taxon>
        <taxon>Ktedonobacteraceae</taxon>
        <taxon>Ktedonospora</taxon>
    </lineage>
</organism>
<keyword evidence="2" id="KW-0229">DNA integration</keyword>
<dbReference type="InterPro" id="IPR002104">
    <property type="entry name" value="Integrase_catalytic"/>
</dbReference>
<evidence type="ECO:0000256" key="1">
    <source>
        <dbReference type="ARBA" id="ARBA00008857"/>
    </source>
</evidence>
<dbReference type="AlphaFoldDB" id="A0A8J3I7X6"/>
<dbReference type="InterPro" id="IPR004107">
    <property type="entry name" value="Integrase_SAM-like_N"/>
</dbReference>
<dbReference type="Pfam" id="PF13495">
    <property type="entry name" value="Phage_int_SAM_4"/>
    <property type="match status" value="1"/>
</dbReference>
<evidence type="ECO:0000259" key="7">
    <source>
        <dbReference type="PROSITE" id="PS51900"/>
    </source>
</evidence>
<evidence type="ECO:0000256" key="5">
    <source>
        <dbReference type="PROSITE-ProRule" id="PRU01248"/>
    </source>
</evidence>
<dbReference type="PROSITE" id="PS51900">
    <property type="entry name" value="CB"/>
    <property type="match status" value="1"/>
</dbReference>
<evidence type="ECO:0000313" key="8">
    <source>
        <dbReference type="EMBL" id="GHO48495.1"/>
    </source>
</evidence>
<evidence type="ECO:0000259" key="6">
    <source>
        <dbReference type="PROSITE" id="PS51898"/>
    </source>
</evidence>
<evidence type="ECO:0000313" key="9">
    <source>
        <dbReference type="Proteomes" id="UP000612362"/>
    </source>
</evidence>
<evidence type="ECO:0000256" key="3">
    <source>
        <dbReference type="ARBA" id="ARBA00023125"/>
    </source>
</evidence>
<feature type="domain" description="Tyr recombinase" evidence="6">
    <location>
        <begin position="131"/>
        <end position="263"/>
    </location>
</feature>
<gene>
    <name evidence="8" type="ORF">KSX_66580</name>
</gene>
<dbReference type="InterPro" id="IPR011010">
    <property type="entry name" value="DNA_brk_join_enz"/>
</dbReference>
<comment type="similarity">
    <text evidence="1">Belongs to the 'phage' integrase family.</text>
</comment>
<dbReference type="InterPro" id="IPR013762">
    <property type="entry name" value="Integrase-like_cat_sf"/>
</dbReference>
<evidence type="ECO:0000256" key="2">
    <source>
        <dbReference type="ARBA" id="ARBA00022908"/>
    </source>
</evidence>
<dbReference type="GO" id="GO:0015074">
    <property type="term" value="P:DNA integration"/>
    <property type="evidence" value="ECO:0007669"/>
    <property type="project" value="UniProtKB-KW"/>
</dbReference>
<dbReference type="Pfam" id="PF00589">
    <property type="entry name" value="Phage_integrase"/>
    <property type="match status" value="1"/>
</dbReference>
<feature type="domain" description="Core-binding (CB)" evidence="7">
    <location>
        <begin position="21"/>
        <end position="109"/>
    </location>
</feature>
<comment type="caution">
    <text evidence="8">The sequence shown here is derived from an EMBL/GenBank/DDBJ whole genome shotgun (WGS) entry which is preliminary data.</text>
</comment>
<evidence type="ECO:0000256" key="4">
    <source>
        <dbReference type="ARBA" id="ARBA00023172"/>
    </source>
</evidence>
<sequence length="263" mass="29522">MTKATARIHPIRPQTEQEAALAFKTIVDLWKDHLTQEDRSKGTIKQYRHALMNFAGWYEAYEGIPLQVKDLTPMAFIAYRNELQHEQRLAPATINMRLNALRTWCGWLVERHELLMDPAARVKLVSGGTISKREGLTNTQVNALLRQAERSRDHERNYAILQVLLQTGMRLSECAALTFGDIVYGERSGIATVRHGKGNKARSVPLNSSAREALVPIVAERLEVAEPTIKAVAAAWSKARELTVLPIWESQKGAGSPPQPWGR</sequence>
<keyword evidence="4" id="KW-0233">DNA recombination</keyword>
<dbReference type="GO" id="GO:0006310">
    <property type="term" value="P:DNA recombination"/>
    <property type="evidence" value="ECO:0007669"/>
    <property type="project" value="UniProtKB-KW"/>
</dbReference>
<dbReference type="Gene3D" id="1.10.150.130">
    <property type="match status" value="1"/>
</dbReference>
<accession>A0A8J3I7X6</accession>
<name>A0A8J3I7X6_9CHLR</name>
<dbReference type="PANTHER" id="PTHR30349">
    <property type="entry name" value="PHAGE INTEGRASE-RELATED"/>
    <property type="match status" value="1"/>
</dbReference>
<dbReference type="SUPFAM" id="SSF56349">
    <property type="entry name" value="DNA breaking-rejoining enzymes"/>
    <property type="match status" value="1"/>
</dbReference>
<dbReference type="PROSITE" id="PS51898">
    <property type="entry name" value="TYR_RECOMBINASE"/>
    <property type="match status" value="1"/>
</dbReference>
<dbReference type="RefSeq" id="WP_220197701.1">
    <property type="nucleotide sequence ID" value="NZ_BNJF01000004.1"/>
</dbReference>
<keyword evidence="9" id="KW-1185">Reference proteome</keyword>
<dbReference type="EMBL" id="BNJF01000004">
    <property type="protein sequence ID" value="GHO48495.1"/>
    <property type="molecule type" value="Genomic_DNA"/>
</dbReference>
<protein>
    <submittedName>
        <fullName evidence="8">Uncharacterized protein</fullName>
    </submittedName>
</protein>
<dbReference type="InterPro" id="IPR050090">
    <property type="entry name" value="Tyrosine_recombinase_XerCD"/>
</dbReference>
<dbReference type="InterPro" id="IPR010998">
    <property type="entry name" value="Integrase_recombinase_N"/>
</dbReference>